<keyword evidence="3" id="KW-1185">Reference proteome</keyword>
<dbReference type="Gene3D" id="3.30.710.10">
    <property type="entry name" value="Potassium Channel Kv1.1, Chain A"/>
    <property type="match status" value="1"/>
</dbReference>
<protein>
    <recommendedName>
        <fullName evidence="1">BTB domain-containing protein</fullName>
    </recommendedName>
</protein>
<dbReference type="SMART" id="SM00225">
    <property type="entry name" value="BTB"/>
    <property type="match status" value="1"/>
</dbReference>
<proteinExistence type="predicted"/>
<dbReference type="Pfam" id="PF00651">
    <property type="entry name" value="BTB"/>
    <property type="match status" value="1"/>
</dbReference>
<dbReference type="InterPro" id="IPR000210">
    <property type="entry name" value="BTB/POZ_dom"/>
</dbReference>
<dbReference type="SUPFAM" id="SSF54695">
    <property type="entry name" value="POZ domain"/>
    <property type="match status" value="1"/>
</dbReference>
<name>A0ABR1VL76_9PEZI</name>
<dbReference type="RefSeq" id="XP_066664492.1">
    <property type="nucleotide sequence ID" value="XM_066815202.1"/>
</dbReference>
<evidence type="ECO:0000313" key="3">
    <source>
        <dbReference type="Proteomes" id="UP001433268"/>
    </source>
</evidence>
<sequence length="271" mass="31121">MASGSALMKKSGEDLLDSGLFSDAEISAGDKVWRVHKTILCTRSDYFKKAFIGQFAEAQTGKLEIRDQNPDIVYQVLTFLYTCHLPSNLSMTDLLELYKAADYFSIDNLQVDIIAELDRRFLDQSKRIWDPKGDADEAAFDIDINWTNQQRDEFFSVARIVYTDSPIFEKPRKSIIRFLKMSHVVLYKDYRFTNALKGIPELAVAIIKLMMDTENDGDRSVVCSSWPAKCYTCNKTASTYPYAQTWIAKDTVTRKFTVRGLCQRCARREED</sequence>
<dbReference type="GeneID" id="92048262"/>
<feature type="domain" description="BTB" evidence="1">
    <location>
        <begin position="22"/>
        <end position="89"/>
    </location>
</feature>
<dbReference type="Proteomes" id="UP001433268">
    <property type="component" value="Unassembled WGS sequence"/>
</dbReference>
<organism evidence="2 3">
    <name type="scientific">Apiospora hydei</name>
    <dbReference type="NCBI Taxonomy" id="1337664"/>
    <lineage>
        <taxon>Eukaryota</taxon>
        <taxon>Fungi</taxon>
        <taxon>Dikarya</taxon>
        <taxon>Ascomycota</taxon>
        <taxon>Pezizomycotina</taxon>
        <taxon>Sordariomycetes</taxon>
        <taxon>Xylariomycetidae</taxon>
        <taxon>Amphisphaeriales</taxon>
        <taxon>Apiosporaceae</taxon>
        <taxon>Apiospora</taxon>
    </lineage>
</organism>
<dbReference type="InterPro" id="IPR011333">
    <property type="entry name" value="SKP1/BTB/POZ_sf"/>
</dbReference>
<gene>
    <name evidence="2" type="ORF">PG997_010887</name>
</gene>
<dbReference type="PROSITE" id="PS50097">
    <property type="entry name" value="BTB"/>
    <property type="match status" value="1"/>
</dbReference>
<reference evidence="2 3" key="1">
    <citation type="submission" date="2023-01" db="EMBL/GenBank/DDBJ databases">
        <title>Analysis of 21 Apiospora genomes using comparative genomics revels a genus with tremendous synthesis potential of carbohydrate active enzymes and secondary metabolites.</title>
        <authorList>
            <person name="Sorensen T."/>
        </authorList>
    </citation>
    <scope>NUCLEOTIDE SEQUENCE [LARGE SCALE GENOMIC DNA]</scope>
    <source>
        <strain evidence="2 3">CBS 114990</strain>
    </source>
</reference>
<evidence type="ECO:0000313" key="2">
    <source>
        <dbReference type="EMBL" id="KAK8070684.1"/>
    </source>
</evidence>
<comment type="caution">
    <text evidence="2">The sequence shown here is derived from an EMBL/GenBank/DDBJ whole genome shotgun (WGS) entry which is preliminary data.</text>
</comment>
<dbReference type="CDD" id="cd18186">
    <property type="entry name" value="BTB_POZ_ZBTB_KLHL-like"/>
    <property type="match status" value="1"/>
</dbReference>
<dbReference type="EMBL" id="JAQQWN010000008">
    <property type="protein sequence ID" value="KAK8070684.1"/>
    <property type="molecule type" value="Genomic_DNA"/>
</dbReference>
<evidence type="ECO:0000259" key="1">
    <source>
        <dbReference type="PROSITE" id="PS50097"/>
    </source>
</evidence>
<dbReference type="PANTHER" id="PTHR24413">
    <property type="entry name" value="SPECKLE-TYPE POZ PROTEIN"/>
    <property type="match status" value="1"/>
</dbReference>
<accession>A0ABR1VL76</accession>